<dbReference type="InterPro" id="IPR000477">
    <property type="entry name" value="RT_dom"/>
</dbReference>
<dbReference type="InterPro" id="IPR036691">
    <property type="entry name" value="Endo/exonu/phosph_ase_sf"/>
</dbReference>
<dbReference type="InterPro" id="IPR035979">
    <property type="entry name" value="RBD_domain_sf"/>
</dbReference>
<dbReference type="GO" id="GO:0003676">
    <property type="term" value="F:nucleic acid binding"/>
    <property type="evidence" value="ECO:0007669"/>
    <property type="project" value="InterPro"/>
</dbReference>
<dbReference type="CDD" id="cd00590">
    <property type="entry name" value="RRM_SF"/>
    <property type="match status" value="1"/>
</dbReference>
<feature type="compositionally biased region" description="Basic and acidic residues" evidence="2">
    <location>
        <begin position="1"/>
        <end position="23"/>
    </location>
</feature>
<feature type="coiled-coil region" evidence="1">
    <location>
        <begin position="887"/>
        <end position="936"/>
    </location>
</feature>
<gene>
    <name evidence="4" type="ORF">SLEP1_g49145</name>
</gene>
<feature type="region of interest" description="Disordered" evidence="2">
    <location>
        <begin position="183"/>
        <end position="204"/>
    </location>
</feature>
<feature type="compositionally biased region" description="Polar residues" evidence="2">
    <location>
        <begin position="28"/>
        <end position="42"/>
    </location>
</feature>
<protein>
    <recommendedName>
        <fullName evidence="3">Reverse transcriptase domain-containing protein</fullName>
    </recommendedName>
</protein>
<name>A0AAV5LW51_9ROSI</name>
<dbReference type="PROSITE" id="PS50878">
    <property type="entry name" value="RT_POL"/>
    <property type="match status" value="1"/>
</dbReference>
<feature type="region of interest" description="Disordered" evidence="2">
    <location>
        <begin position="1"/>
        <end position="60"/>
    </location>
</feature>
<dbReference type="Pfam" id="PF00078">
    <property type="entry name" value="RVT_1"/>
    <property type="match status" value="1"/>
</dbReference>
<keyword evidence="1" id="KW-0175">Coiled coil</keyword>
<sequence>MREREDERERNLKHYNHNRESFPVRECPNQNSYHSLQRSNARGSERTAGQECERNQRPTYGYGKGVLEQATSFFITNFPEDLEMGDMWPAFMKCGRAIQIFIAKKRGRWGQRFGFAKFLDVVDPKSMQTKLNQIRFGDQFLHANLARFAQGDKPLEQKSRRKVPLKEKGDLSYAEALQRGVSENHGHAHRKEWQRKRQGTSDKTEKNNWYGLEEKFLMEGYFSAKLTPMGSNMVLISCEDSDELKNLVESGRDWLAQWFTNIKPWTPELVATERFTWLRCQGVPLHIWKSSFFETVANLFGKFISLDNSTIKRSRLDVAKILVLTPSQANIQRVIKVKAREVIFQIRISEETGVDNLFSLRSDFVLCRNEDSEDEEWSEESKWDETGNGNDWDEWQAIQDDDEKDIMEVDDSGRKKRGTLLVPEVEVERVSETTLTGRSAFNAKDYNSNLKVMVNNEGTFEEDIESESLENEKSNSKGRNEVFEPNNLIKCKEVGRNAHQQNANELVSMNHNTSPLNLHSDSAVGLASDDEILQAKADRLAQDKARKGKRIKQSKRRRKCKITASTSNTNLKSIRQTTGLEGEYSYSTCRNEGKRNWKQEASKFWEIGLRLGLIYKGNVDDLIRRVGEMERRDRIALLARKERADVIFIPETKLERFDDKIAKSIWGAELCAWVAKEAKGKSGGIACVWNPDSFNMVKRIEGSGFVGMFGFWGKDNVPCFLINVYSSCDKNDKRILWGELTDLIKVNGGGNWCIGGDFNAVRDKEERRGRYTDAVDIRGFNDFILDAGLEEIPMVGRKFTWYKSDGIAMSKLDRFLFSTEFLINFPNLIQRGLSRDLSDHCPVLVKSLNADWGPKPFRSLDCWMNHEGFDAFVRDKWSSFEIDGWACYKLKEKLKMLKKELKAWNKEVFGVVDRNMDAAREEIKQLDEKEENEGLTSMEIDKRKENFHKFMERKQNEIIGLYNNGEWIEDADEVKELARNYFKDKFEEEKWDRPSLGDLQFKKISEAENNFLISKFSTEEIDEAMWGCNGAKSPGPNGFNFNFIKKVWPVIKEDVYAFLAEFHENGKLVKGSNASFIVLIRKKENPQSFGDYRTISLIGSMYKIVSKIIANRLRRVMDSVISPNQTAFIGERQIIDGIVITNEIIHEAKQSKKPTLVFKADFEKAYDSVNWEFLDKMMEKLGFSTKWHAWIKECLSSTSVSLLINGSPTKEFTVSKGLRQGDPLAPFLFLMVAEALNGLITKVAEERFFEGVAIGEMKLNITHLQFANDSILFCEASAKNVWMIKCILRSFELLSGLKVNFHKSALYGFNVGKGELLALADSLNCLAGLAPFKYLGVLVGANPRKISTWKPVIDCLRKKLSLWRCNSLSFGGRTTLLNSVLSCIHVYYFSSIKAPKQVLNLISLIQRRFLWGGNEENKRISWVSWDRVCRSRREGGIGVKDVGLFNLALLGKWRWRLLQERGTLWRKVMEAKYKLTLKNEWEGQEWGGDRSDTLFLHNIWVGEMPLKEKYNRLFGISLDKEAVIAKMGNWNQGVWEWTWKWRRNLFAWENELLQELIKELQSISLKQGQQDAWTWKYNQEGKYTVKTTYKHLCQQQTIGSTSGQRYDLVWNKNVPLKVSAFAWKLLQNRIPTKDNLTRRGLKGRDDDKCVLCGVEVKSVEHLFFKCEVSWSIWVSCYDWWNLKTVGQGKGWLHIEQHTGLVSRGLMKEMWIVIWFATIWSIWLWRNQKIFKDEADSWERVLELIKFRSFYWCKTTLCPDLMQDKWRSEPKEGHQRLQQ</sequence>
<dbReference type="CDD" id="cd01650">
    <property type="entry name" value="RT_nLTR_like"/>
    <property type="match status" value="1"/>
</dbReference>
<dbReference type="SUPFAM" id="SSF54928">
    <property type="entry name" value="RNA-binding domain, RBD"/>
    <property type="match status" value="1"/>
</dbReference>
<dbReference type="InterPro" id="IPR043502">
    <property type="entry name" value="DNA/RNA_pol_sf"/>
</dbReference>
<dbReference type="InterPro" id="IPR005135">
    <property type="entry name" value="Endo/exonuclease/phosphatase"/>
</dbReference>
<proteinExistence type="predicted"/>
<dbReference type="SUPFAM" id="SSF56672">
    <property type="entry name" value="DNA/RNA polymerases"/>
    <property type="match status" value="1"/>
</dbReference>
<dbReference type="PANTHER" id="PTHR33116">
    <property type="entry name" value="REVERSE TRANSCRIPTASE ZINC-BINDING DOMAIN-CONTAINING PROTEIN-RELATED-RELATED"/>
    <property type="match status" value="1"/>
</dbReference>
<dbReference type="Pfam" id="PF03372">
    <property type="entry name" value="Exo_endo_phos"/>
    <property type="match status" value="1"/>
</dbReference>
<accession>A0AAV5LW51</accession>
<dbReference type="EMBL" id="BPVZ01000151">
    <property type="protein sequence ID" value="GKV41641.1"/>
    <property type="molecule type" value="Genomic_DNA"/>
</dbReference>
<evidence type="ECO:0000256" key="2">
    <source>
        <dbReference type="SAM" id="MobiDB-lite"/>
    </source>
</evidence>
<evidence type="ECO:0000313" key="4">
    <source>
        <dbReference type="EMBL" id="GKV41641.1"/>
    </source>
</evidence>
<evidence type="ECO:0000313" key="5">
    <source>
        <dbReference type="Proteomes" id="UP001054252"/>
    </source>
</evidence>
<keyword evidence="5" id="KW-1185">Reference proteome</keyword>
<evidence type="ECO:0000256" key="1">
    <source>
        <dbReference type="SAM" id="Coils"/>
    </source>
</evidence>
<dbReference type="GO" id="GO:0003824">
    <property type="term" value="F:catalytic activity"/>
    <property type="evidence" value="ECO:0007669"/>
    <property type="project" value="InterPro"/>
</dbReference>
<evidence type="ECO:0000259" key="3">
    <source>
        <dbReference type="PROSITE" id="PS50878"/>
    </source>
</evidence>
<reference evidence="4 5" key="1">
    <citation type="journal article" date="2021" name="Commun. Biol.">
        <title>The genome of Shorea leprosula (Dipterocarpaceae) highlights the ecological relevance of drought in aseasonal tropical rainforests.</title>
        <authorList>
            <person name="Ng K.K.S."/>
            <person name="Kobayashi M.J."/>
            <person name="Fawcett J.A."/>
            <person name="Hatakeyama M."/>
            <person name="Paape T."/>
            <person name="Ng C.H."/>
            <person name="Ang C.C."/>
            <person name="Tnah L.H."/>
            <person name="Lee C.T."/>
            <person name="Nishiyama T."/>
            <person name="Sese J."/>
            <person name="O'Brien M.J."/>
            <person name="Copetti D."/>
            <person name="Mohd Noor M.I."/>
            <person name="Ong R.C."/>
            <person name="Putra M."/>
            <person name="Sireger I.Z."/>
            <person name="Indrioko S."/>
            <person name="Kosugi Y."/>
            <person name="Izuno A."/>
            <person name="Isagi Y."/>
            <person name="Lee S.L."/>
            <person name="Shimizu K.K."/>
        </authorList>
    </citation>
    <scope>NUCLEOTIDE SEQUENCE [LARGE SCALE GENOMIC DNA]</scope>
    <source>
        <strain evidence="4">214</strain>
    </source>
</reference>
<dbReference type="Gene3D" id="3.60.10.10">
    <property type="entry name" value="Endonuclease/exonuclease/phosphatase"/>
    <property type="match status" value="1"/>
</dbReference>
<feature type="domain" description="Reverse transcriptase" evidence="3">
    <location>
        <begin position="1061"/>
        <end position="1339"/>
    </location>
</feature>
<dbReference type="SUPFAM" id="SSF56219">
    <property type="entry name" value="DNase I-like"/>
    <property type="match status" value="1"/>
</dbReference>
<dbReference type="Pfam" id="PF13966">
    <property type="entry name" value="zf-RVT"/>
    <property type="match status" value="1"/>
</dbReference>
<dbReference type="Proteomes" id="UP001054252">
    <property type="component" value="Unassembled WGS sequence"/>
</dbReference>
<comment type="caution">
    <text evidence="4">The sequence shown here is derived from an EMBL/GenBank/DDBJ whole genome shotgun (WGS) entry which is preliminary data.</text>
</comment>
<dbReference type="PANTHER" id="PTHR33116:SF75">
    <property type="entry name" value="RIBONUCLEASE H PROTEIN"/>
    <property type="match status" value="1"/>
</dbReference>
<organism evidence="4 5">
    <name type="scientific">Rubroshorea leprosula</name>
    <dbReference type="NCBI Taxonomy" id="152421"/>
    <lineage>
        <taxon>Eukaryota</taxon>
        <taxon>Viridiplantae</taxon>
        <taxon>Streptophyta</taxon>
        <taxon>Embryophyta</taxon>
        <taxon>Tracheophyta</taxon>
        <taxon>Spermatophyta</taxon>
        <taxon>Magnoliopsida</taxon>
        <taxon>eudicotyledons</taxon>
        <taxon>Gunneridae</taxon>
        <taxon>Pentapetalae</taxon>
        <taxon>rosids</taxon>
        <taxon>malvids</taxon>
        <taxon>Malvales</taxon>
        <taxon>Dipterocarpaceae</taxon>
        <taxon>Rubroshorea</taxon>
    </lineage>
</organism>
<dbReference type="InterPro" id="IPR026960">
    <property type="entry name" value="RVT-Znf"/>
</dbReference>
<feature type="compositionally biased region" description="Basic residues" evidence="2">
    <location>
        <begin position="187"/>
        <end position="198"/>
    </location>
</feature>